<dbReference type="GO" id="GO:0005694">
    <property type="term" value="C:chromosome"/>
    <property type="evidence" value="ECO:0007669"/>
    <property type="project" value="TreeGrafter"/>
</dbReference>
<evidence type="ECO:0000259" key="4">
    <source>
        <dbReference type="SMART" id="SM00470"/>
    </source>
</evidence>
<keyword evidence="3" id="KW-0808">Transferase</keyword>
<dbReference type="InterPro" id="IPR003115">
    <property type="entry name" value="ParB_N"/>
</dbReference>
<dbReference type="InterPro" id="IPR036086">
    <property type="entry name" value="ParB/Sulfiredoxin_sf"/>
</dbReference>
<dbReference type="InterPro" id="IPR002941">
    <property type="entry name" value="DNA_methylase_N4/N6"/>
</dbReference>
<reference evidence="5" key="1">
    <citation type="journal article" date="2015" name="Nature">
        <title>Complex archaea that bridge the gap between prokaryotes and eukaryotes.</title>
        <authorList>
            <person name="Spang A."/>
            <person name="Saw J.H."/>
            <person name="Jorgensen S.L."/>
            <person name="Zaremba-Niedzwiedzka K."/>
            <person name="Martijn J."/>
            <person name="Lind A.E."/>
            <person name="van Eijk R."/>
            <person name="Schleper C."/>
            <person name="Guy L."/>
            <person name="Ettema T.J."/>
        </authorList>
    </citation>
    <scope>NUCLEOTIDE SEQUENCE</scope>
</reference>
<dbReference type="PRINTS" id="PR00508">
    <property type="entry name" value="S21N4MTFRASE"/>
</dbReference>
<dbReference type="InterPro" id="IPR002052">
    <property type="entry name" value="DNA_methylase_N6_adenine_CS"/>
</dbReference>
<dbReference type="Gene3D" id="3.40.50.150">
    <property type="entry name" value="Vaccinia Virus protein VP39"/>
    <property type="match status" value="1"/>
</dbReference>
<organism evidence="5">
    <name type="scientific">marine sediment metagenome</name>
    <dbReference type="NCBI Taxonomy" id="412755"/>
    <lineage>
        <taxon>unclassified sequences</taxon>
        <taxon>metagenomes</taxon>
        <taxon>ecological metagenomes</taxon>
    </lineage>
</organism>
<dbReference type="Pfam" id="PF02195">
    <property type="entry name" value="ParB_N"/>
    <property type="match status" value="1"/>
</dbReference>
<dbReference type="GO" id="GO:0003677">
    <property type="term" value="F:DNA binding"/>
    <property type="evidence" value="ECO:0007669"/>
    <property type="project" value="InterPro"/>
</dbReference>
<evidence type="ECO:0000256" key="1">
    <source>
        <dbReference type="ARBA" id="ARBA00006594"/>
    </source>
</evidence>
<dbReference type="SUPFAM" id="SSF53335">
    <property type="entry name" value="S-adenosyl-L-methionine-dependent methyltransferases"/>
    <property type="match status" value="1"/>
</dbReference>
<dbReference type="PANTHER" id="PTHR33375">
    <property type="entry name" value="CHROMOSOME-PARTITIONING PROTEIN PARB-RELATED"/>
    <property type="match status" value="1"/>
</dbReference>
<evidence type="ECO:0000256" key="2">
    <source>
        <dbReference type="ARBA" id="ARBA00022603"/>
    </source>
</evidence>
<name>A0A0F9LL18_9ZZZZ</name>
<dbReference type="GO" id="GO:0032259">
    <property type="term" value="P:methylation"/>
    <property type="evidence" value="ECO:0007669"/>
    <property type="project" value="UniProtKB-KW"/>
</dbReference>
<evidence type="ECO:0000256" key="3">
    <source>
        <dbReference type="ARBA" id="ARBA00022679"/>
    </source>
</evidence>
<dbReference type="Gene3D" id="3.90.1530.10">
    <property type="entry name" value="Conserved hypothetical protein from pyrococcus furiosus pfu- 392566-001, ParB domain"/>
    <property type="match status" value="1"/>
</dbReference>
<dbReference type="InterPro" id="IPR029063">
    <property type="entry name" value="SAM-dependent_MTases_sf"/>
</dbReference>
<comment type="similarity">
    <text evidence="1">Belongs to the N(4)/N(6)-methyltransferase family.</text>
</comment>
<dbReference type="GO" id="GO:0007059">
    <property type="term" value="P:chromosome segregation"/>
    <property type="evidence" value="ECO:0007669"/>
    <property type="project" value="TreeGrafter"/>
</dbReference>
<keyword evidence="2" id="KW-0489">Methyltransferase</keyword>
<feature type="domain" description="ParB-like N-terminal" evidence="4">
    <location>
        <begin position="2"/>
        <end position="102"/>
    </location>
</feature>
<dbReference type="Pfam" id="PF01555">
    <property type="entry name" value="N6_N4_Mtase"/>
    <property type="match status" value="1"/>
</dbReference>
<dbReference type="PANTHER" id="PTHR33375:SF1">
    <property type="entry name" value="CHROMOSOME-PARTITIONING PROTEIN PARB-RELATED"/>
    <property type="match status" value="1"/>
</dbReference>
<evidence type="ECO:0000313" key="5">
    <source>
        <dbReference type="EMBL" id="KKM65000.1"/>
    </source>
</evidence>
<dbReference type="SUPFAM" id="SSF110849">
    <property type="entry name" value="ParB/Sulfiredoxin"/>
    <property type="match status" value="1"/>
</dbReference>
<dbReference type="InterPro" id="IPR001091">
    <property type="entry name" value="RM_Methyltransferase"/>
</dbReference>
<dbReference type="EMBL" id="LAZR01010799">
    <property type="protein sequence ID" value="KKM65000.1"/>
    <property type="molecule type" value="Genomic_DNA"/>
</dbReference>
<dbReference type="GO" id="GO:0008170">
    <property type="term" value="F:N-methyltransferase activity"/>
    <property type="evidence" value="ECO:0007669"/>
    <property type="project" value="InterPro"/>
</dbReference>
<dbReference type="SMART" id="SM00470">
    <property type="entry name" value="ParB"/>
    <property type="match status" value="1"/>
</dbReference>
<dbReference type="InterPro" id="IPR050336">
    <property type="entry name" value="Chromosome_partition/occlusion"/>
</dbReference>
<accession>A0A0F9LL18</accession>
<dbReference type="AlphaFoldDB" id="A0A0F9LL18"/>
<comment type="caution">
    <text evidence="5">The sequence shown here is derived from an EMBL/GenBank/DDBJ whole genome shotgun (WGS) entry which is preliminary data.</text>
</comment>
<proteinExistence type="inferred from homology"/>
<gene>
    <name evidence="5" type="ORF">LCGC14_1495730</name>
</gene>
<dbReference type="PROSITE" id="PS00092">
    <property type="entry name" value="N6_MTASE"/>
    <property type="match status" value="1"/>
</dbReference>
<sequence>MKTIPIQKVVVSKERHRRNFDKKKLLELQNSISSEIGLLQPIVLRNDEITLIAGERRLRAIEQLDGGYKHDGETIANGHIPFVTVDELSAEQLHEAELAENAIRVNLSWQERARAIAELHAFRVAQRGVYDRSSGEGQSIKATATEILGHEALGTPAQEVADAILLTEFLDDPLVAAAPDIKTAKKAIREDLANRERLARAKIFDSSAHKHTLILGSAYDVEYEAGKYHTILTDPPYGIDADKKDTFDADVHEYDDSIDAFRTVARWLPHASFTLAAEQAHLYCFCDIRRFTELFVEFELSGWSVWPRPIIWDKGNTGSYGDIEHGPRSCYEAILYANKGRRRVTAGYRDVINITQKTNNKHPAGKPVELYIELLKRSALPGDHVIDFFCGSGPIFPAAEEQKVFATGIENVPKYHAMSVERLEAIK</sequence>
<protein>
    <recommendedName>
        <fullName evidence="4">ParB-like N-terminal domain-containing protein</fullName>
    </recommendedName>
</protein>